<name>B4GVQ5_DROPE</name>
<dbReference type="HOGENOM" id="CLU_1983897_0_0_1"/>
<protein>
    <submittedName>
        <fullName evidence="2">GL14701</fullName>
    </submittedName>
</protein>
<evidence type="ECO:0000313" key="3">
    <source>
        <dbReference type="Proteomes" id="UP000008744"/>
    </source>
</evidence>
<dbReference type="OMA" id="VWYPEDQ"/>
<gene>
    <name evidence="2" type="primary">Dper\GL14701</name>
    <name evidence="2" type="ORF">Dper_GL14701</name>
</gene>
<dbReference type="Proteomes" id="UP000008744">
    <property type="component" value="Unassembled WGS sequence"/>
</dbReference>
<organism evidence="3">
    <name type="scientific">Drosophila persimilis</name>
    <name type="common">Fruit fly</name>
    <dbReference type="NCBI Taxonomy" id="7234"/>
    <lineage>
        <taxon>Eukaryota</taxon>
        <taxon>Metazoa</taxon>
        <taxon>Ecdysozoa</taxon>
        <taxon>Arthropoda</taxon>
        <taxon>Hexapoda</taxon>
        <taxon>Insecta</taxon>
        <taxon>Pterygota</taxon>
        <taxon>Neoptera</taxon>
        <taxon>Endopterygota</taxon>
        <taxon>Diptera</taxon>
        <taxon>Brachycera</taxon>
        <taxon>Muscomorpha</taxon>
        <taxon>Ephydroidea</taxon>
        <taxon>Drosophilidae</taxon>
        <taxon>Drosophila</taxon>
        <taxon>Sophophora</taxon>
    </lineage>
</organism>
<dbReference type="AlphaFoldDB" id="B4GVQ5"/>
<evidence type="ECO:0000256" key="1">
    <source>
        <dbReference type="SAM" id="MobiDB-lite"/>
    </source>
</evidence>
<evidence type="ECO:0000313" key="2">
    <source>
        <dbReference type="EMBL" id="EDW26750.1"/>
    </source>
</evidence>
<reference evidence="2 3" key="1">
    <citation type="journal article" date="2007" name="Nature">
        <title>Evolution of genes and genomes on the Drosophila phylogeny.</title>
        <authorList>
            <consortium name="Drosophila 12 Genomes Consortium"/>
            <person name="Clark A.G."/>
            <person name="Eisen M.B."/>
            <person name="Smith D.R."/>
            <person name="Bergman C.M."/>
            <person name="Oliver B."/>
            <person name="Markow T.A."/>
            <person name="Kaufman T.C."/>
            <person name="Kellis M."/>
            <person name="Gelbart W."/>
            <person name="Iyer V.N."/>
            <person name="Pollard D.A."/>
            <person name="Sackton T.B."/>
            <person name="Larracuente A.M."/>
            <person name="Singh N.D."/>
            <person name="Abad J.P."/>
            <person name="Abt D.N."/>
            <person name="Adryan B."/>
            <person name="Aguade M."/>
            <person name="Akashi H."/>
            <person name="Anderson W.W."/>
            <person name="Aquadro C.F."/>
            <person name="Ardell D.H."/>
            <person name="Arguello R."/>
            <person name="Artieri C.G."/>
            <person name="Barbash D.A."/>
            <person name="Barker D."/>
            <person name="Barsanti P."/>
            <person name="Batterham P."/>
            <person name="Batzoglou S."/>
            <person name="Begun D."/>
            <person name="Bhutkar A."/>
            <person name="Blanco E."/>
            <person name="Bosak S.A."/>
            <person name="Bradley R.K."/>
            <person name="Brand A.D."/>
            <person name="Brent M.R."/>
            <person name="Brooks A.N."/>
            <person name="Brown R.H."/>
            <person name="Butlin R.K."/>
            <person name="Caggese C."/>
            <person name="Calvi B.R."/>
            <person name="Bernardo de Carvalho A."/>
            <person name="Caspi A."/>
            <person name="Castrezana S."/>
            <person name="Celniker S.E."/>
            <person name="Chang J.L."/>
            <person name="Chapple C."/>
            <person name="Chatterji S."/>
            <person name="Chinwalla A."/>
            <person name="Civetta A."/>
            <person name="Clifton S.W."/>
            <person name="Comeron J.M."/>
            <person name="Costello J.C."/>
            <person name="Coyne J.A."/>
            <person name="Daub J."/>
            <person name="David R.G."/>
            <person name="Delcher A.L."/>
            <person name="Delehaunty K."/>
            <person name="Do C.B."/>
            <person name="Ebling H."/>
            <person name="Edwards K."/>
            <person name="Eickbush T."/>
            <person name="Evans J.D."/>
            <person name="Filipski A."/>
            <person name="Findeiss S."/>
            <person name="Freyhult E."/>
            <person name="Fulton L."/>
            <person name="Fulton R."/>
            <person name="Garcia A.C."/>
            <person name="Gardiner A."/>
            <person name="Garfield D.A."/>
            <person name="Garvin B.E."/>
            <person name="Gibson G."/>
            <person name="Gilbert D."/>
            <person name="Gnerre S."/>
            <person name="Godfrey J."/>
            <person name="Good R."/>
            <person name="Gotea V."/>
            <person name="Gravely B."/>
            <person name="Greenberg A.J."/>
            <person name="Griffiths-Jones S."/>
            <person name="Gross S."/>
            <person name="Guigo R."/>
            <person name="Gustafson E.A."/>
            <person name="Haerty W."/>
            <person name="Hahn M.W."/>
            <person name="Halligan D.L."/>
            <person name="Halpern A.L."/>
            <person name="Halter G.M."/>
            <person name="Han M.V."/>
            <person name="Heger A."/>
            <person name="Hillier L."/>
            <person name="Hinrichs A.S."/>
            <person name="Holmes I."/>
            <person name="Hoskins R.A."/>
            <person name="Hubisz M.J."/>
            <person name="Hultmark D."/>
            <person name="Huntley M.A."/>
            <person name="Jaffe D.B."/>
            <person name="Jagadeeshan S."/>
            <person name="Jeck W.R."/>
            <person name="Johnson J."/>
            <person name="Jones C.D."/>
            <person name="Jordan W.C."/>
            <person name="Karpen G.H."/>
            <person name="Kataoka E."/>
            <person name="Keightley P.D."/>
            <person name="Kheradpour P."/>
            <person name="Kirkness E.F."/>
            <person name="Koerich L.B."/>
            <person name="Kristiansen K."/>
            <person name="Kudrna D."/>
            <person name="Kulathinal R.J."/>
            <person name="Kumar S."/>
            <person name="Kwok R."/>
            <person name="Lander E."/>
            <person name="Langley C.H."/>
            <person name="Lapoint R."/>
            <person name="Lazzaro B.P."/>
            <person name="Lee S.J."/>
            <person name="Levesque L."/>
            <person name="Li R."/>
            <person name="Lin C.F."/>
            <person name="Lin M.F."/>
            <person name="Lindblad-Toh K."/>
            <person name="Llopart A."/>
            <person name="Long M."/>
            <person name="Low L."/>
            <person name="Lozovsky E."/>
            <person name="Lu J."/>
            <person name="Luo M."/>
            <person name="Machado C.A."/>
            <person name="Makalowski W."/>
            <person name="Marzo M."/>
            <person name="Matsuda M."/>
            <person name="Matzkin L."/>
            <person name="McAllister B."/>
            <person name="McBride C.S."/>
            <person name="McKernan B."/>
            <person name="McKernan K."/>
            <person name="Mendez-Lago M."/>
            <person name="Minx P."/>
            <person name="Mollenhauer M.U."/>
            <person name="Montooth K."/>
            <person name="Mount S.M."/>
            <person name="Mu X."/>
            <person name="Myers E."/>
            <person name="Negre B."/>
            <person name="Newfeld S."/>
            <person name="Nielsen R."/>
            <person name="Noor M.A."/>
            <person name="O'Grady P."/>
            <person name="Pachter L."/>
            <person name="Papaceit M."/>
            <person name="Parisi M.J."/>
            <person name="Parisi M."/>
            <person name="Parts L."/>
            <person name="Pedersen J.S."/>
            <person name="Pesole G."/>
            <person name="Phillippy A.M."/>
            <person name="Ponting C.P."/>
            <person name="Pop M."/>
            <person name="Porcelli D."/>
            <person name="Powell J.R."/>
            <person name="Prohaska S."/>
            <person name="Pruitt K."/>
            <person name="Puig M."/>
            <person name="Quesneville H."/>
            <person name="Ram K.R."/>
            <person name="Rand D."/>
            <person name="Rasmussen M.D."/>
            <person name="Reed L.K."/>
            <person name="Reenan R."/>
            <person name="Reily A."/>
            <person name="Remington K.A."/>
            <person name="Rieger T.T."/>
            <person name="Ritchie M.G."/>
            <person name="Robin C."/>
            <person name="Rogers Y.H."/>
            <person name="Rohde C."/>
            <person name="Rozas J."/>
            <person name="Rubenfield M.J."/>
            <person name="Ruiz A."/>
            <person name="Russo S."/>
            <person name="Salzberg S.L."/>
            <person name="Sanchez-Gracia A."/>
            <person name="Saranga D.J."/>
            <person name="Sato H."/>
            <person name="Schaeffer S.W."/>
            <person name="Schatz M.C."/>
            <person name="Schlenke T."/>
            <person name="Schwartz R."/>
            <person name="Segarra C."/>
            <person name="Singh R.S."/>
            <person name="Sirot L."/>
            <person name="Sirota M."/>
            <person name="Sisneros N.B."/>
            <person name="Smith C.D."/>
            <person name="Smith T.F."/>
            <person name="Spieth J."/>
            <person name="Stage D.E."/>
            <person name="Stark A."/>
            <person name="Stephan W."/>
            <person name="Strausberg R.L."/>
            <person name="Strempel S."/>
            <person name="Sturgill D."/>
            <person name="Sutton G."/>
            <person name="Sutton G.G."/>
            <person name="Tao W."/>
            <person name="Teichmann S."/>
            <person name="Tobari Y.N."/>
            <person name="Tomimura Y."/>
            <person name="Tsolas J.M."/>
            <person name="Valente V.L."/>
            <person name="Venter E."/>
            <person name="Venter J.C."/>
            <person name="Vicario S."/>
            <person name="Vieira F.G."/>
            <person name="Vilella A.J."/>
            <person name="Villasante A."/>
            <person name="Walenz B."/>
            <person name="Wang J."/>
            <person name="Wasserman M."/>
            <person name="Watts T."/>
            <person name="Wilson D."/>
            <person name="Wilson R.K."/>
            <person name="Wing R.A."/>
            <person name="Wolfner M.F."/>
            <person name="Wong A."/>
            <person name="Wong G.K."/>
            <person name="Wu C.I."/>
            <person name="Wu G."/>
            <person name="Yamamoto D."/>
            <person name="Yang H.P."/>
            <person name="Yang S.P."/>
            <person name="Yorke J.A."/>
            <person name="Yoshida K."/>
            <person name="Zdobnov E."/>
            <person name="Zhang P."/>
            <person name="Zhang Y."/>
            <person name="Zimin A.V."/>
            <person name="Baldwin J."/>
            <person name="Abdouelleil A."/>
            <person name="Abdulkadir J."/>
            <person name="Abebe A."/>
            <person name="Abera B."/>
            <person name="Abreu J."/>
            <person name="Acer S.C."/>
            <person name="Aftuck L."/>
            <person name="Alexander A."/>
            <person name="An P."/>
            <person name="Anderson E."/>
            <person name="Anderson S."/>
            <person name="Arachi H."/>
            <person name="Azer M."/>
            <person name="Bachantsang P."/>
            <person name="Barry A."/>
            <person name="Bayul T."/>
            <person name="Berlin A."/>
            <person name="Bessette D."/>
            <person name="Bloom T."/>
            <person name="Blye J."/>
            <person name="Boguslavskiy L."/>
            <person name="Bonnet C."/>
            <person name="Boukhgalter B."/>
            <person name="Bourzgui I."/>
            <person name="Brown A."/>
            <person name="Cahill P."/>
            <person name="Channer S."/>
            <person name="Cheshatsang Y."/>
            <person name="Chuda L."/>
            <person name="Citroen M."/>
            <person name="Collymore A."/>
            <person name="Cooke P."/>
            <person name="Costello M."/>
            <person name="D'Aco K."/>
            <person name="Daza R."/>
            <person name="De Haan G."/>
            <person name="DeGray S."/>
            <person name="DeMaso C."/>
            <person name="Dhargay N."/>
            <person name="Dooley K."/>
            <person name="Dooley E."/>
            <person name="Doricent M."/>
            <person name="Dorje P."/>
            <person name="Dorjee K."/>
            <person name="Dupes A."/>
            <person name="Elong R."/>
            <person name="Falk J."/>
            <person name="Farina A."/>
            <person name="Faro S."/>
            <person name="Ferguson D."/>
            <person name="Fisher S."/>
            <person name="Foley C.D."/>
            <person name="Franke A."/>
            <person name="Friedrich D."/>
            <person name="Gadbois L."/>
            <person name="Gearin G."/>
            <person name="Gearin C.R."/>
            <person name="Giannoukos G."/>
            <person name="Goode T."/>
            <person name="Graham J."/>
            <person name="Grandbois E."/>
            <person name="Grewal S."/>
            <person name="Gyaltsen K."/>
            <person name="Hafez N."/>
            <person name="Hagos B."/>
            <person name="Hall J."/>
            <person name="Henson C."/>
            <person name="Hollinger A."/>
            <person name="Honan T."/>
            <person name="Huard M.D."/>
            <person name="Hughes L."/>
            <person name="Hurhula B."/>
            <person name="Husby M.E."/>
            <person name="Kamat A."/>
            <person name="Kanga B."/>
            <person name="Kashin S."/>
            <person name="Khazanovich D."/>
            <person name="Kisner P."/>
            <person name="Lance K."/>
            <person name="Lara M."/>
            <person name="Lee W."/>
            <person name="Lennon N."/>
            <person name="Letendre F."/>
            <person name="LeVine R."/>
            <person name="Lipovsky A."/>
            <person name="Liu X."/>
            <person name="Liu J."/>
            <person name="Liu S."/>
            <person name="Lokyitsang T."/>
            <person name="Lokyitsang Y."/>
            <person name="Lubonja R."/>
            <person name="Lui A."/>
            <person name="MacDonald P."/>
            <person name="Magnisalis V."/>
            <person name="Maru K."/>
            <person name="Matthews C."/>
            <person name="McCusker W."/>
            <person name="McDonough S."/>
            <person name="Mehta T."/>
            <person name="Meldrim J."/>
            <person name="Meneus L."/>
            <person name="Mihai O."/>
            <person name="Mihalev A."/>
            <person name="Mihova T."/>
            <person name="Mittelman R."/>
            <person name="Mlenga V."/>
            <person name="Montmayeur A."/>
            <person name="Mulrain L."/>
            <person name="Navidi A."/>
            <person name="Naylor J."/>
            <person name="Negash T."/>
            <person name="Nguyen T."/>
            <person name="Nguyen N."/>
            <person name="Nicol R."/>
            <person name="Norbu C."/>
            <person name="Norbu N."/>
            <person name="Novod N."/>
            <person name="O'Neill B."/>
            <person name="Osman S."/>
            <person name="Markiewicz E."/>
            <person name="Oyono O.L."/>
            <person name="Patti C."/>
            <person name="Phunkhang P."/>
            <person name="Pierre F."/>
            <person name="Priest M."/>
            <person name="Raghuraman S."/>
            <person name="Rege F."/>
            <person name="Reyes R."/>
            <person name="Rise C."/>
            <person name="Rogov P."/>
            <person name="Ross K."/>
            <person name="Ryan E."/>
            <person name="Settipalli S."/>
            <person name="Shea T."/>
            <person name="Sherpa N."/>
            <person name="Shi L."/>
            <person name="Shih D."/>
            <person name="Sparrow T."/>
            <person name="Spaulding J."/>
            <person name="Stalker J."/>
            <person name="Stange-Thomann N."/>
            <person name="Stavropoulos S."/>
            <person name="Stone C."/>
            <person name="Strader C."/>
            <person name="Tesfaye S."/>
            <person name="Thomson T."/>
            <person name="Thoulutsang Y."/>
            <person name="Thoulutsang D."/>
            <person name="Topham K."/>
            <person name="Topping I."/>
            <person name="Tsamla T."/>
            <person name="Vassiliev H."/>
            <person name="Vo A."/>
            <person name="Wangchuk T."/>
            <person name="Wangdi T."/>
            <person name="Weiand M."/>
            <person name="Wilkinson J."/>
            <person name="Wilson A."/>
            <person name="Yadav S."/>
            <person name="Young G."/>
            <person name="Yu Q."/>
            <person name="Zembek L."/>
            <person name="Zhong D."/>
            <person name="Zimmer A."/>
            <person name="Zwirko Z."/>
            <person name="Jaffe D.B."/>
            <person name="Alvarez P."/>
            <person name="Brockman W."/>
            <person name="Butler J."/>
            <person name="Chin C."/>
            <person name="Gnerre S."/>
            <person name="Grabherr M."/>
            <person name="Kleber M."/>
            <person name="Mauceli E."/>
            <person name="MacCallum I."/>
        </authorList>
    </citation>
    <scope>NUCLEOTIDE SEQUENCE [LARGE SCALE GENOMIC DNA]</scope>
    <source>
        <strain evidence="3">MSH-3 / Tucson 14011-0111.49</strain>
    </source>
</reference>
<sequence>MPPFVRDDVPLVWYPEDQEEQQDQDPIPNEEPPILEVNFLTLRLDAVLQEVTDSVEHLVDGDGQGPGTLQQRITAYFNLLREFRITVDMKLSLSQQPNTAATAMAHLALNAQLNRLVREISEFYDTYLRG</sequence>
<keyword evidence="3" id="KW-1185">Reference proteome</keyword>
<dbReference type="EMBL" id="CH479193">
    <property type="protein sequence ID" value="EDW26750.1"/>
    <property type="molecule type" value="Genomic_DNA"/>
</dbReference>
<feature type="region of interest" description="Disordered" evidence="1">
    <location>
        <begin position="1"/>
        <end position="31"/>
    </location>
</feature>
<dbReference type="PhylomeDB" id="B4GVQ5"/>
<proteinExistence type="predicted"/>
<accession>B4GVQ5</accession>